<reference evidence="1 2" key="1">
    <citation type="journal article" date="2015" name="Genome Announc.">
        <title>Complete Genome Sequence of Spiroplasma turonicum Strain Tab4cT, a Parasite of a Horse Fly, Haematopota sp. (Diptera: Tabanidae).</title>
        <authorList>
            <person name="Davis R.E."/>
            <person name="Shao J."/>
            <person name="Zhao Y."/>
            <person name="Gasparich G.E."/>
            <person name="Gaynor B.J."/>
            <person name="Donofrio N."/>
        </authorList>
    </citation>
    <scope>NUCLEOTIDE SEQUENCE [LARGE SCALE GENOMIC DNA]</scope>
    <source>
        <strain evidence="1 2">Tab4c</strain>
    </source>
</reference>
<dbReference type="PATRIC" id="fig|216946.3.peg.32"/>
<dbReference type="AlphaFoldDB" id="A0A0K1P4S1"/>
<gene>
    <name evidence="1" type="ORF">STURON_0032</name>
</gene>
<proteinExistence type="predicted"/>
<name>A0A0K1P4S1_9MOLU</name>
<dbReference type="EMBL" id="CP012328">
    <property type="protein sequence ID" value="AKU79278.1"/>
    <property type="molecule type" value="Genomic_DNA"/>
</dbReference>
<dbReference type="GO" id="GO:0006352">
    <property type="term" value="P:DNA-templated transcription initiation"/>
    <property type="evidence" value="ECO:0007669"/>
    <property type="project" value="InterPro"/>
</dbReference>
<dbReference type="Proteomes" id="UP000067243">
    <property type="component" value="Chromosome"/>
</dbReference>
<dbReference type="RefSeq" id="WP_075047895.1">
    <property type="nucleotide sequence ID" value="NZ_CP012328.1"/>
</dbReference>
<dbReference type="InterPro" id="IPR013325">
    <property type="entry name" value="RNA_pol_sigma_r2"/>
</dbReference>
<dbReference type="KEGG" id="stur:STURON_0032"/>
<dbReference type="OrthoDB" id="389315at2"/>
<organism evidence="1 2">
    <name type="scientific">Spiroplasma turonicum</name>
    <dbReference type="NCBI Taxonomy" id="216946"/>
    <lineage>
        <taxon>Bacteria</taxon>
        <taxon>Bacillati</taxon>
        <taxon>Mycoplasmatota</taxon>
        <taxon>Mollicutes</taxon>
        <taxon>Entomoplasmatales</taxon>
        <taxon>Spiroplasmataceae</taxon>
        <taxon>Spiroplasma</taxon>
    </lineage>
</organism>
<evidence type="ECO:0000313" key="2">
    <source>
        <dbReference type="Proteomes" id="UP000067243"/>
    </source>
</evidence>
<evidence type="ECO:0000313" key="1">
    <source>
        <dbReference type="EMBL" id="AKU79278.1"/>
    </source>
</evidence>
<sequence>MQNIYFKTKSILSEIVDQKFKNKINESELTYLKNILYKTVINEHRKLSFLQLDVDDFIHTVYKTLIEVDEKYDKETKIPLPAYANYILKKRILDYAKFLRRNKRLATIEAINSNRGEMFGSYISNLDKDLDIFSFNNYNYIKTRQDVRIILNTYLNSNADSISKKVAVMIYEGHSQKEIMETLNISRRKFLIIKENLKKYFNSLIN</sequence>
<dbReference type="GO" id="GO:0003700">
    <property type="term" value="F:DNA-binding transcription factor activity"/>
    <property type="evidence" value="ECO:0007669"/>
    <property type="project" value="InterPro"/>
</dbReference>
<keyword evidence="2" id="KW-1185">Reference proteome</keyword>
<dbReference type="STRING" id="216946.STURO_v1c00320"/>
<dbReference type="SUPFAM" id="SSF88946">
    <property type="entry name" value="Sigma2 domain of RNA polymerase sigma factors"/>
    <property type="match status" value="1"/>
</dbReference>
<protein>
    <submittedName>
        <fullName evidence="1">Uncharacterized protein</fullName>
    </submittedName>
</protein>
<accession>A0A0K1P4S1</accession>